<proteinExistence type="predicted"/>
<evidence type="ECO:0000313" key="2">
    <source>
        <dbReference type="Proteomes" id="UP000008212"/>
    </source>
</evidence>
<dbReference type="AlphaFoldDB" id="Q73MX1"/>
<organism evidence="1 2">
    <name type="scientific">Treponema denticola (strain ATCC 35405 / DSM 14222 / CIP 103919 / JCM 8153 / KCTC 15104)</name>
    <dbReference type="NCBI Taxonomy" id="243275"/>
    <lineage>
        <taxon>Bacteria</taxon>
        <taxon>Pseudomonadati</taxon>
        <taxon>Spirochaetota</taxon>
        <taxon>Spirochaetia</taxon>
        <taxon>Spirochaetales</taxon>
        <taxon>Treponemataceae</taxon>
        <taxon>Treponema</taxon>
    </lineage>
</organism>
<reference evidence="1 2" key="1">
    <citation type="journal article" date="2004" name="Proc. Natl. Acad. Sci. U.S.A.">
        <title>Comparison of the genome of the oral pathogen Treponema denticola with other spirochete genomes.</title>
        <authorList>
            <person name="Seshadri R."/>
            <person name="Myers G.S."/>
            <person name="Tettelin H."/>
            <person name="Eisen J.A."/>
            <person name="Heidelberg J.F."/>
            <person name="Dodson R.J."/>
            <person name="Davidsen T.M."/>
            <person name="DeBoy R.T."/>
            <person name="Fouts D.E."/>
            <person name="Haft D.H."/>
            <person name="Selengut J."/>
            <person name="Ren Q."/>
            <person name="Brinkac L.M."/>
            <person name="Madupu R."/>
            <person name="Kolonay J."/>
            <person name="Durkin S.A."/>
            <person name="Daugherty S.C."/>
            <person name="Shetty J."/>
            <person name="Shvartsbeyn A."/>
            <person name="Gebregeorgis E."/>
            <person name="Geer K."/>
            <person name="Tsegaye G."/>
            <person name="Malek J."/>
            <person name="Ayodeji B."/>
            <person name="Shatsman S."/>
            <person name="McLeod M.P."/>
            <person name="Smajs D."/>
            <person name="Howell J.K."/>
            <person name="Pal S."/>
            <person name="Amin A."/>
            <person name="Vashisth P."/>
            <person name="McNeill T.Z."/>
            <person name="Xiang Q."/>
            <person name="Sodergren E."/>
            <person name="Baca E."/>
            <person name="Weinstock G.M."/>
            <person name="Norris S.J."/>
            <person name="Fraser C.M."/>
            <person name="Paulsen I.T."/>
        </authorList>
    </citation>
    <scope>NUCLEOTIDE SEQUENCE [LARGE SCALE GENOMIC DNA]</scope>
    <source>
        <strain evidence="2">ATCC 35405 / DSM 14222 / CIP 103919 / JCM 8153 / KCTC 15104</strain>
    </source>
</reference>
<protein>
    <submittedName>
        <fullName evidence="1">Uncharacterized protein</fullName>
    </submittedName>
</protein>
<dbReference type="PaxDb" id="243275-TDE_1385"/>
<sequence>MSDWIIYTEMEMITPDDYLLMMYIFYSKKNRPLAK</sequence>
<dbReference type="KEGG" id="tde:TDE_1385"/>
<keyword evidence="2" id="KW-1185">Reference proteome</keyword>
<dbReference type="Proteomes" id="UP000008212">
    <property type="component" value="Chromosome"/>
</dbReference>
<name>Q73MX1_TREDE</name>
<dbReference type="EMBL" id="AE017226">
    <property type="protein sequence ID" value="AAS11902.1"/>
    <property type="molecule type" value="Genomic_DNA"/>
</dbReference>
<evidence type="ECO:0000313" key="1">
    <source>
        <dbReference type="EMBL" id="AAS11902.1"/>
    </source>
</evidence>
<accession>Q73MX1</accession>
<gene>
    <name evidence="1" type="ordered locus">TDE_1385</name>
</gene>
<dbReference type="HOGENOM" id="CLU_3367950_0_0_12"/>